<evidence type="ECO:0000256" key="6">
    <source>
        <dbReference type="ARBA" id="ARBA00023054"/>
    </source>
</evidence>
<keyword evidence="7" id="KW-0238">DNA-binding</keyword>
<comment type="subunit">
    <text evidence="3">Forms a homodimer and heterodimers.</text>
</comment>
<dbReference type="Proteomes" id="UP001412067">
    <property type="component" value="Unassembled WGS sequence"/>
</dbReference>
<dbReference type="PROSITE" id="PS50090">
    <property type="entry name" value="MYB_LIKE"/>
    <property type="match status" value="1"/>
</dbReference>
<dbReference type="Gene3D" id="1.10.10.10">
    <property type="entry name" value="Winged helix-like DNA-binding domain superfamily/Winged helix DNA-binding domain"/>
    <property type="match status" value="1"/>
</dbReference>
<keyword evidence="14" id="KW-1185">Reference proteome</keyword>
<dbReference type="Pfam" id="PF00249">
    <property type="entry name" value="Myb_DNA-binding"/>
    <property type="match status" value="1"/>
</dbReference>
<keyword evidence="5" id="KW-0779">Telomere</keyword>
<feature type="domain" description="H15" evidence="12">
    <location>
        <begin position="160"/>
        <end position="228"/>
    </location>
</feature>
<dbReference type="InterPro" id="IPR036388">
    <property type="entry name" value="WH-like_DNA-bd_sf"/>
</dbReference>
<dbReference type="InterPro" id="IPR036390">
    <property type="entry name" value="WH_DNA-bd_sf"/>
</dbReference>
<evidence type="ECO:0000256" key="2">
    <source>
        <dbReference type="ARBA" id="ARBA00004604"/>
    </source>
</evidence>
<evidence type="ECO:0000256" key="5">
    <source>
        <dbReference type="ARBA" id="ARBA00022895"/>
    </source>
</evidence>
<dbReference type="PROSITE" id="PS51294">
    <property type="entry name" value="HTH_MYB"/>
    <property type="match status" value="1"/>
</dbReference>
<evidence type="ECO:0000259" key="11">
    <source>
        <dbReference type="PROSITE" id="PS51294"/>
    </source>
</evidence>
<proteinExistence type="predicted"/>
<feature type="domain" description="Myb-like" evidence="10">
    <location>
        <begin position="53"/>
        <end position="105"/>
    </location>
</feature>
<dbReference type="InterPro" id="IPR009057">
    <property type="entry name" value="Homeodomain-like_sf"/>
</dbReference>
<dbReference type="SMART" id="SM00717">
    <property type="entry name" value="SANT"/>
    <property type="match status" value="1"/>
</dbReference>
<dbReference type="PANTHER" id="PTHR46267">
    <property type="entry name" value="SINGLE MYB HISTONE 4"/>
    <property type="match status" value="1"/>
</dbReference>
<evidence type="ECO:0000256" key="8">
    <source>
        <dbReference type="ARBA" id="ARBA00023242"/>
    </source>
</evidence>
<dbReference type="SUPFAM" id="SSF46785">
    <property type="entry name" value="Winged helix' DNA-binding domain"/>
    <property type="match status" value="1"/>
</dbReference>
<accession>A0ABR2LIE5</accession>
<organism evidence="13 14">
    <name type="scientific">Platanthera guangdongensis</name>
    <dbReference type="NCBI Taxonomy" id="2320717"/>
    <lineage>
        <taxon>Eukaryota</taxon>
        <taxon>Viridiplantae</taxon>
        <taxon>Streptophyta</taxon>
        <taxon>Embryophyta</taxon>
        <taxon>Tracheophyta</taxon>
        <taxon>Spermatophyta</taxon>
        <taxon>Magnoliopsida</taxon>
        <taxon>Liliopsida</taxon>
        <taxon>Asparagales</taxon>
        <taxon>Orchidaceae</taxon>
        <taxon>Orchidoideae</taxon>
        <taxon>Orchideae</taxon>
        <taxon>Orchidinae</taxon>
        <taxon>Platanthera</taxon>
    </lineage>
</organism>
<dbReference type="InterPro" id="IPR017930">
    <property type="entry name" value="Myb_dom"/>
</dbReference>
<keyword evidence="4" id="KW-0158">Chromosome</keyword>
<evidence type="ECO:0000259" key="12">
    <source>
        <dbReference type="PROSITE" id="PS51504"/>
    </source>
</evidence>
<keyword evidence="6" id="KW-0175">Coiled coil</keyword>
<comment type="caution">
    <text evidence="13">The sequence shown here is derived from an EMBL/GenBank/DDBJ whole genome shotgun (WGS) entry which is preliminary data.</text>
</comment>
<dbReference type="SUPFAM" id="SSF46689">
    <property type="entry name" value="Homeodomain-like"/>
    <property type="match status" value="1"/>
</dbReference>
<evidence type="ECO:0000259" key="10">
    <source>
        <dbReference type="PROSITE" id="PS50090"/>
    </source>
</evidence>
<evidence type="ECO:0000313" key="13">
    <source>
        <dbReference type="EMBL" id="KAK8941610.1"/>
    </source>
</evidence>
<dbReference type="Pfam" id="PF00538">
    <property type="entry name" value="Linker_histone"/>
    <property type="match status" value="1"/>
</dbReference>
<dbReference type="PROSITE" id="PS51504">
    <property type="entry name" value="H15"/>
    <property type="match status" value="1"/>
</dbReference>
<evidence type="ECO:0000256" key="3">
    <source>
        <dbReference type="ARBA" id="ARBA00011414"/>
    </source>
</evidence>
<dbReference type="PANTHER" id="PTHR46267:SF15">
    <property type="entry name" value="WINGED HELIX-TURN-HELIX TRANSCRIPTION REPRESSOR DNA-BINDING PROTEIN-RELATED"/>
    <property type="match status" value="1"/>
</dbReference>
<keyword evidence="8" id="KW-0539">Nucleus</keyword>
<dbReference type="EMBL" id="JBBWWR010000019">
    <property type="protein sequence ID" value="KAK8941610.1"/>
    <property type="molecule type" value="Genomic_DNA"/>
</dbReference>
<feature type="domain" description="HTH myb-type" evidence="11">
    <location>
        <begin position="48"/>
        <end position="109"/>
    </location>
</feature>
<evidence type="ECO:0000256" key="1">
    <source>
        <dbReference type="ARBA" id="ARBA00004574"/>
    </source>
</evidence>
<comment type="subcellular location">
    <subcellularLocation>
        <location evidence="1">Chromosome</location>
        <location evidence="1">Telomere</location>
    </subcellularLocation>
    <subcellularLocation>
        <location evidence="2">Nucleus</location>
        <location evidence="2">Nucleolus</location>
    </subcellularLocation>
</comment>
<evidence type="ECO:0000256" key="4">
    <source>
        <dbReference type="ARBA" id="ARBA00022454"/>
    </source>
</evidence>
<feature type="region of interest" description="Disordered" evidence="9">
    <location>
        <begin position="26"/>
        <end position="61"/>
    </location>
</feature>
<dbReference type="InterPro" id="IPR044597">
    <property type="entry name" value="SMH1-6"/>
</dbReference>
<name>A0ABR2LIE5_9ASPA</name>
<sequence>MRRMCGCLHISQTNAWPDLRATCSRSEAAGQREIKNRRRGGGRDKKVTMGAPKQKWTSEEEDALRAGVDKHGAGKWRTIQKDPEFSHCLSTRSNIDLKDKWRNMIVSAGGQGFREKSRTPKPKTLLIAESTSHSPPVQELAIVEKRPIVDSTKTPQDAKIPSRYNAIIMEALTVLQDSNGIDIGAICKYIEQRVEIPSGFRRLLGSKLRRLVTQNKIEKDLNGYKLKDPSFATKTPALKQKDPVNRMKLLHGSSFTVPVDPTEEAAITAAYKIADAEAKAFLASEAVKEAEKISKMAEETDSLLLLAREIFERCVRGEIVTMA</sequence>
<evidence type="ECO:0000256" key="7">
    <source>
        <dbReference type="ARBA" id="ARBA00023125"/>
    </source>
</evidence>
<gene>
    <name evidence="13" type="ORF">KSP40_PGU000747</name>
</gene>
<dbReference type="SMART" id="SM00526">
    <property type="entry name" value="H15"/>
    <property type="match status" value="1"/>
</dbReference>
<evidence type="ECO:0000313" key="14">
    <source>
        <dbReference type="Proteomes" id="UP001412067"/>
    </source>
</evidence>
<dbReference type="InterPro" id="IPR001005">
    <property type="entry name" value="SANT/Myb"/>
</dbReference>
<dbReference type="CDD" id="cd11660">
    <property type="entry name" value="SANT_TRF"/>
    <property type="match status" value="1"/>
</dbReference>
<protein>
    <submittedName>
        <fullName evidence="13">Telomere repeat-binding factor 4</fullName>
    </submittedName>
</protein>
<dbReference type="InterPro" id="IPR005818">
    <property type="entry name" value="Histone_H1/H5_H15"/>
</dbReference>
<evidence type="ECO:0000256" key="9">
    <source>
        <dbReference type="SAM" id="MobiDB-lite"/>
    </source>
</evidence>
<dbReference type="Gene3D" id="1.10.246.220">
    <property type="match status" value="1"/>
</dbReference>
<reference evidence="13 14" key="1">
    <citation type="journal article" date="2022" name="Nat. Plants">
        <title>Genomes of leafy and leafless Platanthera orchids illuminate the evolution of mycoheterotrophy.</title>
        <authorList>
            <person name="Li M.H."/>
            <person name="Liu K.W."/>
            <person name="Li Z."/>
            <person name="Lu H.C."/>
            <person name="Ye Q.L."/>
            <person name="Zhang D."/>
            <person name="Wang J.Y."/>
            <person name="Li Y.F."/>
            <person name="Zhong Z.M."/>
            <person name="Liu X."/>
            <person name="Yu X."/>
            <person name="Liu D.K."/>
            <person name="Tu X.D."/>
            <person name="Liu B."/>
            <person name="Hao Y."/>
            <person name="Liao X.Y."/>
            <person name="Jiang Y.T."/>
            <person name="Sun W.H."/>
            <person name="Chen J."/>
            <person name="Chen Y.Q."/>
            <person name="Ai Y."/>
            <person name="Zhai J.W."/>
            <person name="Wu S.S."/>
            <person name="Zhou Z."/>
            <person name="Hsiao Y.Y."/>
            <person name="Wu W.L."/>
            <person name="Chen Y.Y."/>
            <person name="Lin Y.F."/>
            <person name="Hsu J.L."/>
            <person name="Li C.Y."/>
            <person name="Wang Z.W."/>
            <person name="Zhao X."/>
            <person name="Zhong W.Y."/>
            <person name="Ma X.K."/>
            <person name="Ma L."/>
            <person name="Huang J."/>
            <person name="Chen G.Z."/>
            <person name="Huang M.Z."/>
            <person name="Huang L."/>
            <person name="Peng D.H."/>
            <person name="Luo Y.B."/>
            <person name="Zou S.Q."/>
            <person name="Chen S.P."/>
            <person name="Lan S."/>
            <person name="Tsai W.C."/>
            <person name="Van de Peer Y."/>
            <person name="Liu Z.J."/>
        </authorList>
    </citation>
    <scope>NUCLEOTIDE SEQUENCE [LARGE SCALE GENOMIC DNA]</scope>
    <source>
        <strain evidence="13">Lor288</strain>
    </source>
</reference>